<dbReference type="PANTHER" id="PTHR34957:SF1">
    <property type="entry name" value="NUCLEAR TRANSPORT FACTOR 2 (NTF2) FAMILY PROTEIN"/>
    <property type="match status" value="1"/>
</dbReference>
<sequence>MARDPTGPRGLRPPWSLRSTHNNNTTLSRPVFTTALEAEAAFYRALSEGDFEALMAVWSEEEEVVCVQPGGPRIVGLAAVREIWRQILADGARIRIDISHAVTSSTAMMAMHCVLERLATDGPTPRTATIAATNVFVRGADGWRMVLHHASPVPEISGPEDSTPRVLH</sequence>
<organism evidence="3 4">
    <name type="scientific">Thauera aminoaromatica</name>
    <dbReference type="NCBI Taxonomy" id="164330"/>
    <lineage>
        <taxon>Bacteria</taxon>
        <taxon>Pseudomonadati</taxon>
        <taxon>Pseudomonadota</taxon>
        <taxon>Betaproteobacteria</taxon>
        <taxon>Rhodocyclales</taxon>
        <taxon>Zoogloeaceae</taxon>
        <taxon>Thauera</taxon>
    </lineage>
</organism>
<dbReference type="eggNOG" id="COG4319">
    <property type="taxonomic scope" value="Bacteria"/>
</dbReference>
<dbReference type="KEGG" id="tmz:Tmz1t_1207"/>
<dbReference type="InterPro" id="IPR037401">
    <property type="entry name" value="SnoaL-like"/>
</dbReference>
<feature type="region of interest" description="Disordered" evidence="1">
    <location>
        <begin position="1"/>
        <end position="23"/>
    </location>
</feature>
<accession>C4ZKB8</accession>
<dbReference type="InterPro" id="IPR032710">
    <property type="entry name" value="NTF2-like_dom_sf"/>
</dbReference>
<dbReference type="PANTHER" id="PTHR34957">
    <property type="entry name" value="NUCLEAR TRANSPORT FACTOR 2 (NTF2) FAMILY PROTEIN"/>
    <property type="match status" value="1"/>
</dbReference>
<dbReference type="EMBL" id="CP001281">
    <property type="protein sequence ID" value="ACK53966.1"/>
    <property type="molecule type" value="Genomic_DNA"/>
</dbReference>
<dbReference type="Pfam" id="PF13474">
    <property type="entry name" value="SnoaL_3"/>
    <property type="match status" value="1"/>
</dbReference>
<keyword evidence="4" id="KW-1185">Reference proteome</keyword>
<feature type="domain" description="SnoaL-like" evidence="2">
    <location>
        <begin position="40"/>
        <end position="152"/>
    </location>
</feature>
<gene>
    <name evidence="3" type="ordered locus">Tmz1t_1207</name>
</gene>
<protein>
    <recommendedName>
        <fullName evidence="2">SnoaL-like domain-containing protein</fullName>
    </recommendedName>
</protein>
<dbReference type="Gene3D" id="3.10.450.50">
    <property type="match status" value="1"/>
</dbReference>
<evidence type="ECO:0000313" key="4">
    <source>
        <dbReference type="Proteomes" id="UP000002186"/>
    </source>
</evidence>
<dbReference type="AlphaFoldDB" id="C4ZKB8"/>
<reference evidence="3 4" key="2">
    <citation type="journal article" date="2012" name="Stand. Genomic Sci.">
        <title>Complete genome sequence of Thauera aminoaromatica strain MZ1T.</title>
        <authorList>
            <person name="Jiang K."/>
            <person name="Sanseverino J."/>
            <person name="Chauhan A."/>
            <person name="Lucas S."/>
            <person name="Copeland A."/>
            <person name="Lapidus A."/>
            <person name="Del Rio T.G."/>
            <person name="Dalin E."/>
            <person name="Tice H."/>
            <person name="Bruce D."/>
            <person name="Goodwin L."/>
            <person name="Pitluck S."/>
            <person name="Sims D."/>
            <person name="Brettin T."/>
            <person name="Detter J.C."/>
            <person name="Han C."/>
            <person name="Chang Y.J."/>
            <person name="Larimer F."/>
            <person name="Land M."/>
            <person name="Hauser L."/>
            <person name="Kyrpides N.C."/>
            <person name="Mikhailova N."/>
            <person name="Moser S."/>
            <person name="Jegier P."/>
            <person name="Close D."/>
            <person name="Debruyn J.M."/>
            <person name="Wang Y."/>
            <person name="Layton A.C."/>
            <person name="Allen M.S."/>
            <person name="Sayler G.S."/>
        </authorList>
    </citation>
    <scope>NUCLEOTIDE SEQUENCE [LARGE SCALE GENOMIC DNA]</scope>
    <source>
        <strain evidence="3 4">MZ1T</strain>
    </source>
</reference>
<dbReference type="SUPFAM" id="SSF54427">
    <property type="entry name" value="NTF2-like"/>
    <property type="match status" value="1"/>
</dbReference>
<evidence type="ECO:0000256" key="1">
    <source>
        <dbReference type="SAM" id="MobiDB-lite"/>
    </source>
</evidence>
<dbReference type="Proteomes" id="UP000002186">
    <property type="component" value="Chromosome"/>
</dbReference>
<name>C4ZKB8_THASP</name>
<evidence type="ECO:0000313" key="3">
    <source>
        <dbReference type="EMBL" id="ACK53966.1"/>
    </source>
</evidence>
<reference evidence="4" key="1">
    <citation type="submission" date="2009-05" db="EMBL/GenBank/DDBJ databases">
        <title>Complete sequence of chromosome of Thauera sp. MZ1T.</title>
        <authorList>
            <consortium name="US DOE Joint Genome Institute"/>
            <person name="Lucas S."/>
            <person name="Copeland A."/>
            <person name="Lapidus A."/>
            <person name="Glavina del Rio T."/>
            <person name="Dalin E."/>
            <person name="Tice H."/>
            <person name="Bruce D."/>
            <person name="Goodwin L."/>
            <person name="Pitluck S."/>
            <person name="Sims D."/>
            <person name="Brettin T."/>
            <person name="Detter J.C."/>
            <person name="Han C."/>
            <person name="Larimer F."/>
            <person name="Land M."/>
            <person name="Hauser L."/>
            <person name="Kyrpides N."/>
            <person name="Mikhailova N."/>
            <person name="Sayler G.S."/>
        </authorList>
    </citation>
    <scope>NUCLEOTIDE SEQUENCE [LARGE SCALE GENOMIC DNA]</scope>
    <source>
        <strain evidence="4">MZ1T</strain>
    </source>
</reference>
<proteinExistence type="predicted"/>
<evidence type="ECO:0000259" key="2">
    <source>
        <dbReference type="Pfam" id="PF13474"/>
    </source>
</evidence>
<dbReference type="HOGENOM" id="CLU_084893_2_0_4"/>
<dbReference type="STRING" id="85643.Tmz1t_1207"/>